<evidence type="ECO:0000256" key="1">
    <source>
        <dbReference type="SAM" id="MobiDB-lite"/>
    </source>
</evidence>
<dbReference type="EMBL" id="CAMPGE010001320">
    <property type="protein sequence ID" value="CAI2360102.1"/>
    <property type="molecule type" value="Genomic_DNA"/>
</dbReference>
<feature type="compositionally biased region" description="Basic and acidic residues" evidence="1">
    <location>
        <begin position="212"/>
        <end position="226"/>
    </location>
</feature>
<feature type="region of interest" description="Disordered" evidence="1">
    <location>
        <begin position="415"/>
        <end position="456"/>
    </location>
</feature>
<feature type="region of interest" description="Disordered" evidence="1">
    <location>
        <begin position="537"/>
        <end position="598"/>
    </location>
</feature>
<comment type="caution">
    <text evidence="2">The sequence shown here is derived from an EMBL/GenBank/DDBJ whole genome shotgun (WGS) entry which is preliminary data.</text>
</comment>
<organism evidence="2 3">
    <name type="scientific">Euplotes crassus</name>
    <dbReference type="NCBI Taxonomy" id="5936"/>
    <lineage>
        <taxon>Eukaryota</taxon>
        <taxon>Sar</taxon>
        <taxon>Alveolata</taxon>
        <taxon>Ciliophora</taxon>
        <taxon>Intramacronucleata</taxon>
        <taxon>Spirotrichea</taxon>
        <taxon>Hypotrichia</taxon>
        <taxon>Euplotida</taxon>
        <taxon>Euplotidae</taxon>
        <taxon>Moneuplotes</taxon>
    </lineage>
</organism>
<dbReference type="Proteomes" id="UP001295684">
    <property type="component" value="Unassembled WGS sequence"/>
</dbReference>
<accession>A0AAD1U0T2</accession>
<feature type="region of interest" description="Disordered" evidence="1">
    <location>
        <begin position="1"/>
        <end position="43"/>
    </location>
</feature>
<feature type="compositionally biased region" description="Acidic residues" evidence="1">
    <location>
        <begin position="555"/>
        <end position="570"/>
    </location>
</feature>
<sequence>MGIIHEESSDEDNSSKDEHQTGVEDRETNPVRPTVMGQRVKRTEATKKQGLDFWNLRAILKQNKGEISDIKSRENSNKLIGPLKKERSGKNLISEKLSKQNSDFAEEEKFNKKENRGTFEGFRDIFDRNRDQRSSSCKSATASLQFSNNRFFRKQFTSSPFKPLPKRSYKISSSTSKRRTHVSSFVGVANGKATEPSLIDFRKQMESHSKCLSEVSRRLSRRRSDTRMSVPINRYPSNSSLSSEYSGRIGNTSTTTFTSDITWEFRSCKLQPLDPRYKSHLVDAEFPFINNEKRNKMKMMRQFSRVGETLPELIECEEKLEEEFDLFSSRHRRINIMKDLNEFGRKGKRHRSLDGGRKRKAITPQWQYDVSETEEEDSISDADLEKDNKSKSFSKISRIFNKIYADHFERPIRMKQIKERNNRNINTLGDTPINEDSHDSSEESREENPSENSSSNLSFKRRYVRTFFDKIDKPENKTVSASQKYYEIISEPILEGEEENEGAENNSLIRSETYEKFKSRHNRWKFFDNVLDAKEPGTSRRKSFMKTTSSFDNEPIVEENIEENDEENEQVDPYYHHFKRSLKPDETKSTDKQVEDLL</sequence>
<protein>
    <submittedName>
        <fullName evidence="2">Uncharacterized protein</fullName>
    </submittedName>
</protein>
<feature type="compositionally biased region" description="Basic and acidic residues" evidence="1">
    <location>
        <begin position="1"/>
        <end position="29"/>
    </location>
</feature>
<feature type="region of interest" description="Disordered" evidence="1">
    <location>
        <begin position="212"/>
        <end position="233"/>
    </location>
</feature>
<keyword evidence="3" id="KW-1185">Reference proteome</keyword>
<gene>
    <name evidence="2" type="ORF">ECRASSUSDP1_LOCUS1400</name>
</gene>
<evidence type="ECO:0000313" key="2">
    <source>
        <dbReference type="EMBL" id="CAI2360102.1"/>
    </source>
</evidence>
<evidence type="ECO:0000313" key="3">
    <source>
        <dbReference type="Proteomes" id="UP001295684"/>
    </source>
</evidence>
<feature type="region of interest" description="Disordered" evidence="1">
    <location>
        <begin position="346"/>
        <end position="387"/>
    </location>
</feature>
<name>A0AAD1U0T2_EUPCR</name>
<dbReference type="AlphaFoldDB" id="A0AAD1U0T2"/>
<feature type="compositionally biased region" description="Acidic residues" evidence="1">
    <location>
        <begin position="371"/>
        <end position="382"/>
    </location>
</feature>
<feature type="compositionally biased region" description="Basic residues" evidence="1">
    <location>
        <begin position="346"/>
        <end position="361"/>
    </location>
</feature>
<feature type="compositionally biased region" description="Basic and acidic residues" evidence="1">
    <location>
        <begin position="435"/>
        <end position="448"/>
    </location>
</feature>
<feature type="compositionally biased region" description="Basic and acidic residues" evidence="1">
    <location>
        <begin position="582"/>
        <end position="598"/>
    </location>
</feature>
<reference evidence="2" key="1">
    <citation type="submission" date="2023-07" db="EMBL/GenBank/DDBJ databases">
        <authorList>
            <consortium name="AG Swart"/>
            <person name="Singh M."/>
            <person name="Singh A."/>
            <person name="Seah K."/>
            <person name="Emmerich C."/>
        </authorList>
    </citation>
    <scope>NUCLEOTIDE SEQUENCE</scope>
    <source>
        <strain evidence="2">DP1</strain>
    </source>
</reference>
<proteinExistence type="predicted"/>